<feature type="transmembrane region" description="Helical" evidence="1">
    <location>
        <begin position="141"/>
        <end position="162"/>
    </location>
</feature>
<dbReference type="Proteomes" id="UP000886005">
    <property type="component" value="Unassembled WGS sequence"/>
</dbReference>
<sequence>MSGKNRIFCLGLLLFIMPLSAREGFGIEGLIRAEDQYRQMRTQAAWITYGGAAAGVGMMSLSGLFAEGDITGSALMLSGGIVLGGSLLLGPAYFPLKRGEYNRGMMNLIERDGLTVLVAGVTLFATGFASAAVYKHNDYGIASVITGFLFANVTGFLTYNYFYQREMEEERRLLISRVRITPGVALQGVSRKPMLSLRLQW</sequence>
<proteinExistence type="predicted"/>
<reference evidence="2" key="1">
    <citation type="journal article" date="2020" name="mSystems">
        <title>Genome- and Community-Level Interaction Insights into Carbon Utilization and Element Cycling Functions of Hydrothermarchaeota in Hydrothermal Sediment.</title>
        <authorList>
            <person name="Zhou Z."/>
            <person name="Liu Y."/>
            <person name="Xu W."/>
            <person name="Pan J."/>
            <person name="Luo Z.H."/>
            <person name="Li M."/>
        </authorList>
    </citation>
    <scope>NUCLEOTIDE SEQUENCE [LARGE SCALE GENOMIC DNA]</scope>
    <source>
        <strain evidence="2">HyVt-456</strain>
    </source>
</reference>
<gene>
    <name evidence="2" type="ORF">ENJ10_10235</name>
</gene>
<keyword evidence="1" id="KW-1133">Transmembrane helix</keyword>
<feature type="transmembrane region" description="Helical" evidence="1">
    <location>
        <begin position="73"/>
        <end position="94"/>
    </location>
</feature>
<evidence type="ECO:0000256" key="1">
    <source>
        <dbReference type="SAM" id="Phobius"/>
    </source>
</evidence>
<name>A0A7V1PV15_CALAY</name>
<organism evidence="2">
    <name type="scientific">Caldithrix abyssi</name>
    <dbReference type="NCBI Taxonomy" id="187145"/>
    <lineage>
        <taxon>Bacteria</taxon>
        <taxon>Pseudomonadati</taxon>
        <taxon>Calditrichota</taxon>
        <taxon>Calditrichia</taxon>
        <taxon>Calditrichales</taxon>
        <taxon>Calditrichaceae</taxon>
        <taxon>Caldithrix</taxon>
    </lineage>
</organism>
<feature type="transmembrane region" description="Helical" evidence="1">
    <location>
        <begin position="46"/>
        <end position="66"/>
    </location>
</feature>
<keyword evidence="1" id="KW-0812">Transmembrane</keyword>
<dbReference type="EMBL" id="DRLD01000279">
    <property type="protein sequence ID" value="HED11055.1"/>
    <property type="molecule type" value="Genomic_DNA"/>
</dbReference>
<feature type="transmembrane region" description="Helical" evidence="1">
    <location>
        <begin position="114"/>
        <end position="134"/>
    </location>
</feature>
<keyword evidence="1" id="KW-0472">Membrane</keyword>
<evidence type="ECO:0000313" key="2">
    <source>
        <dbReference type="EMBL" id="HED11055.1"/>
    </source>
</evidence>
<comment type="caution">
    <text evidence="2">The sequence shown here is derived from an EMBL/GenBank/DDBJ whole genome shotgun (WGS) entry which is preliminary data.</text>
</comment>
<accession>A0A7V1PV15</accession>
<dbReference type="AlphaFoldDB" id="A0A7V1PV15"/>
<protein>
    <submittedName>
        <fullName evidence="2">Uncharacterized protein</fullName>
    </submittedName>
</protein>